<name>A0ABW5V673_9BACI</name>
<dbReference type="EMBL" id="JBHUNA010000024">
    <property type="protein sequence ID" value="MFD2761532.1"/>
    <property type="molecule type" value="Genomic_DNA"/>
</dbReference>
<reference evidence="10" key="1">
    <citation type="journal article" date="2019" name="Int. J. Syst. Evol. Microbiol.">
        <title>The Global Catalogue of Microorganisms (GCM) 10K type strain sequencing project: providing services to taxonomists for standard genome sequencing and annotation.</title>
        <authorList>
            <consortium name="The Broad Institute Genomics Platform"/>
            <consortium name="The Broad Institute Genome Sequencing Center for Infectious Disease"/>
            <person name="Wu L."/>
            <person name="Ma J."/>
        </authorList>
    </citation>
    <scope>NUCLEOTIDE SEQUENCE [LARGE SCALE GENOMIC DNA]</scope>
    <source>
        <strain evidence="10">TISTR 1535</strain>
    </source>
</reference>
<feature type="transmembrane region" description="Helical" evidence="6">
    <location>
        <begin position="12"/>
        <end position="34"/>
    </location>
</feature>
<feature type="transmembrane region" description="Helical" evidence="6">
    <location>
        <begin position="201"/>
        <end position="220"/>
    </location>
</feature>
<dbReference type="Gene3D" id="1.20.1510.10">
    <property type="entry name" value="Cation efflux protein transmembrane domain"/>
    <property type="match status" value="1"/>
</dbReference>
<feature type="transmembrane region" description="Helical" evidence="6">
    <location>
        <begin position="115"/>
        <end position="134"/>
    </location>
</feature>
<evidence type="ECO:0000256" key="5">
    <source>
        <dbReference type="ARBA" id="ARBA00023136"/>
    </source>
</evidence>
<gene>
    <name evidence="9" type="ORF">ACFSUO_11270</name>
</gene>
<dbReference type="PANTHER" id="PTHR13414:SF9">
    <property type="entry name" value="PROTON-COUPLED ZINC ANTIPORTER SLC30A9, MITOCHONDRIAL"/>
    <property type="match status" value="1"/>
</dbReference>
<dbReference type="InterPro" id="IPR027469">
    <property type="entry name" value="Cation_efflux_TMD_sf"/>
</dbReference>
<organism evidence="9 10">
    <name type="scientific">Lentibacillus juripiscarius</name>
    <dbReference type="NCBI Taxonomy" id="257446"/>
    <lineage>
        <taxon>Bacteria</taxon>
        <taxon>Bacillati</taxon>
        <taxon>Bacillota</taxon>
        <taxon>Bacilli</taxon>
        <taxon>Bacillales</taxon>
        <taxon>Bacillaceae</taxon>
        <taxon>Lentibacillus</taxon>
    </lineage>
</organism>
<feature type="domain" description="Cation efflux protein cytoplasmic" evidence="8">
    <location>
        <begin position="232"/>
        <end position="302"/>
    </location>
</feature>
<evidence type="ECO:0000256" key="4">
    <source>
        <dbReference type="ARBA" id="ARBA00022989"/>
    </source>
</evidence>
<keyword evidence="5 6" id="KW-0472">Membrane</keyword>
<evidence type="ECO:0000256" key="2">
    <source>
        <dbReference type="ARBA" id="ARBA00022448"/>
    </source>
</evidence>
<dbReference type="SUPFAM" id="SSF160240">
    <property type="entry name" value="Cation efflux protein cytoplasmic domain-like"/>
    <property type="match status" value="1"/>
</dbReference>
<dbReference type="InterPro" id="IPR058533">
    <property type="entry name" value="Cation_efflux_TM"/>
</dbReference>
<dbReference type="Pfam" id="PF16916">
    <property type="entry name" value="ZT_dimer"/>
    <property type="match status" value="1"/>
</dbReference>
<feature type="transmembrane region" description="Helical" evidence="6">
    <location>
        <begin position="76"/>
        <end position="95"/>
    </location>
</feature>
<accession>A0ABW5V673</accession>
<dbReference type="NCBIfam" id="TIGR01297">
    <property type="entry name" value="CDF"/>
    <property type="match status" value="1"/>
</dbReference>
<feature type="domain" description="Cation efflux protein transmembrane" evidence="7">
    <location>
        <begin position="16"/>
        <end position="226"/>
    </location>
</feature>
<keyword evidence="2" id="KW-0813">Transport</keyword>
<feature type="transmembrane region" description="Helical" evidence="6">
    <location>
        <begin position="175"/>
        <end position="195"/>
    </location>
</feature>
<dbReference type="SUPFAM" id="SSF161111">
    <property type="entry name" value="Cation efflux protein transmembrane domain-like"/>
    <property type="match status" value="1"/>
</dbReference>
<evidence type="ECO:0000259" key="8">
    <source>
        <dbReference type="Pfam" id="PF16916"/>
    </source>
</evidence>
<proteinExistence type="predicted"/>
<keyword evidence="10" id="KW-1185">Reference proteome</keyword>
<evidence type="ECO:0000313" key="9">
    <source>
        <dbReference type="EMBL" id="MFD2761532.1"/>
    </source>
</evidence>
<dbReference type="RefSeq" id="WP_382394126.1">
    <property type="nucleotide sequence ID" value="NZ_JBHUNA010000024.1"/>
</dbReference>
<comment type="caution">
    <text evidence="9">The sequence shown here is derived from an EMBL/GenBank/DDBJ whole genome shotgun (WGS) entry which is preliminary data.</text>
</comment>
<dbReference type="Pfam" id="PF01545">
    <property type="entry name" value="Cation_efflux"/>
    <property type="match status" value="1"/>
</dbReference>
<dbReference type="Proteomes" id="UP001597502">
    <property type="component" value="Unassembled WGS sequence"/>
</dbReference>
<keyword evidence="4 6" id="KW-1133">Transmembrane helix</keyword>
<dbReference type="InterPro" id="IPR040177">
    <property type="entry name" value="SLC30A9"/>
</dbReference>
<dbReference type="PANTHER" id="PTHR13414">
    <property type="entry name" value="HUEL-CATION TRANSPORTER"/>
    <property type="match status" value="1"/>
</dbReference>
<evidence type="ECO:0000313" key="10">
    <source>
        <dbReference type="Proteomes" id="UP001597502"/>
    </source>
</evidence>
<evidence type="ECO:0000256" key="6">
    <source>
        <dbReference type="SAM" id="Phobius"/>
    </source>
</evidence>
<dbReference type="InterPro" id="IPR036837">
    <property type="entry name" value="Cation_efflux_CTD_sf"/>
</dbReference>
<keyword evidence="3 6" id="KW-0812">Transmembrane</keyword>
<comment type="subcellular location">
    <subcellularLocation>
        <location evidence="1">Membrane</location>
        <topology evidence="1">Multi-pass membrane protein</topology>
    </subcellularLocation>
</comment>
<evidence type="ECO:0000256" key="3">
    <source>
        <dbReference type="ARBA" id="ARBA00022692"/>
    </source>
</evidence>
<protein>
    <submittedName>
        <fullName evidence="9">Cation diffusion facilitator family transporter</fullName>
    </submittedName>
</protein>
<dbReference type="Gene3D" id="3.30.70.1350">
    <property type="entry name" value="Cation efflux protein, cytoplasmic domain"/>
    <property type="match status" value="1"/>
</dbReference>
<evidence type="ECO:0000256" key="1">
    <source>
        <dbReference type="ARBA" id="ARBA00004141"/>
    </source>
</evidence>
<sequence>MGLLERIKKGNTSSGLAALGNTFLAAIKGVAAFFSGSGSMFATTMHSLADAVNQGFVFFGSVLAETPPSKRFPTGFGRVINIFCMVAVVVVTIMAYETIKEGWHLFRNPPDSGNIWLNVGVLVASLIVDGYILIKAMKEITKETDKDHDGWILPRAFKSAQKAAPATRLVFYEDLVATSGAVFALFGVLLAQVFGVLRADGIFTMLIGVLMTFVAFRVGYDNMVGLIGVSAPAEIEKKIADMLLEHEKVVDIHEIRVIQEGRNYHVEGTVELEKGLSLAEADDIKFRLSEKLLRTSEIADVVLGIIEDDDKKSRKQES</sequence>
<evidence type="ECO:0000259" key="7">
    <source>
        <dbReference type="Pfam" id="PF01545"/>
    </source>
</evidence>
<dbReference type="InterPro" id="IPR002524">
    <property type="entry name" value="Cation_efflux"/>
</dbReference>
<dbReference type="InterPro" id="IPR027470">
    <property type="entry name" value="Cation_efflux_CTD"/>
</dbReference>